<keyword evidence="3" id="KW-0732">Signal</keyword>
<dbReference type="InterPro" id="IPR001064">
    <property type="entry name" value="Beta/gamma_crystallin"/>
</dbReference>
<keyword evidence="5" id="KW-1185">Reference proteome</keyword>
<dbReference type="Gene3D" id="2.60.20.10">
    <property type="entry name" value="Crystallins"/>
    <property type="match status" value="2"/>
</dbReference>
<feature type="domain" description="Beta/gamma crystallin 'Greek key'" evidence="4">
    <location>
        <begin position="30"/>
        <end position="111"/>
    </location>
</feature>
<dbReference type="SUPFAM" id="SSF49695">
    <property type="entry name" value="gamma-Crystallin-like"/>
    <property type="match status" value="1"/>
</dbReference>
<dbReference type="PROSITE" id="PS51257">
    <property type="entry name" value="PROKAR_LIPOPROTEIN"/>
    <property type="match status" value="1"/>
</dbReference>
<sequence length="225" mass="24851">MGSLVRVLPALVAAISCFTALAIDVPSPRNLNAYNNSAADGPYYEFLDYAPDLRDQGMDNSIKVVCGTGVWLMYDDHYYGGDFLALFTNVNRCENYTYSNPNDKISSLRYAGSPDGLADPYYNLYERSFYGGNEFKGNTDAPNLAYLDMKVSSLAFTGNSPWTFFMGQNYTGEAKCVYPNVINSDGVTMHYYVAGSMQYYMGLADNSIRSVAKGCLSDNIIGHPH</sequence>
<feature type="chain" id="PRO_5034843202" evidence="3">
    <location>
        <begin position="23"/>
        <end position="225"/>
    </location>
</feature>
<evidence type="ECO:0000256" key="1">
    <source>
        <dbReference type="ARBA" id="ARBA00009646"/>
    </source>
</evidence>
<name>A0A8B7N5B4_HYAAZ</name>
<dbReference type="SMART" id="SM00247">
    <property type="entry name" value="XTALbg"/>
    <property type="match status" value="1"/>
</dbReference>
<dbReference type="RefSeq" id="XP_018009062.1">
    <property type="nucleotide sequence ID" value="XM_018153573.2"/>
</dbReference>
<feature type="signal peptide" evidence="3">
    <location>
        <begin position="1"/>
        <end position="22"/>
    </location>
</feature>
<dbReference type="InterPro" id="IPR011024">
    <property type="entry name" value="G_crystallin-like"/>
</dbReference>
<proteinExistence type="inferred from homology"/>
<accession>A0A8B7N5B4</accession>
<protein>
    <submittedName>
        <fullName evidence="6">Uncharacterized protein LOC108666655 isoform X2</fullName>
    </submittedName>
</protein>
<evidence type="ECO:0000259" key="4">
    <source>
        <dbReference type="SMART" id="SM00247"/>
    </source>
</evidence>
<comment type="similarity">
    <text evidence="1">Belongs to the beta/gamma-crystallin family.</text>
</comment>
<evidence type="ECO:0000256" key="2">
    <source>
        <dbReference type="ARBA" id="ARBA00022737"/>
    </source>
</evidence>
<evidence type="ECO:0000313" key="6">
    <source>
        <dbReference type="RefSeq" id="XP_018009062.1"/>
    </source>
</evidence>
<keyword evidence="2" id="KW-0677">Repeat</keyword>
<dbReference type="GeneID" id="108666655"/>
<reference evidence="6" key="1">
    <citation type="submission" date="2025-08" db="UniProtKB">
        <authorList>
            <consortium name="RefSeq"/>
        </authorList>
    </citation>
    <scope>IDENTIFICATION</scope>
    <source>
        <tissue evidence="6">Whole organism</tissue>
    </source>
</reference>
<dbReference type="Proteomes" id="UP000694843">
    <property type="component" value="Unplaced"/>
</dbReference>
<dbReference type="AlphaFoldDB" id="A0A8B7N5B4"/>
<dbReference type="OrthoDB" id="6381640at2759"/>
<evidence type="ECO:0000256" key="3">
    <source>
        <dbReference type="SAM" id="SignalP"/>
    </source>
</evidence>
<organism evidence="5 6">
    <name type="scientific">Hyalella azteca</name>
    <name type="common">Amphipod</name>
    <dbReference type="NCBI Taxonomy" id="294128"/>
    <lineage>
        <taxon>Eukaryota</taxon>
        <taxon>Metazoa</taxon>
        <taxon>Ecdysozoa</taxon>
        <taxon>Arthropoda</taxon>
        <taxon>Crustacea</taxon>
        <taxon>Multicrustacea</taxon>
        <taxon>Malacostraca</taxon>
        <taxon>Eumalacostraca</taxon>
        <taxon>Peracarida</taxon>
        <taxon>Amphipoda</taxon>
        <taxon>Senticaudata</taxon>
        <taxon>Talitrida</taxon>
        <taxon>Talitroidea</taxon>
        <taxon>Hyalellidae</taxon>
        <taxon>Hyalella</taxon>
    </lineage>
</organism>
<gene>
    <name evidence="6" type="primary">LOC108666655</name>
</gene>
<evidence type="ECO:0000313" key="5">
    <source>
        <dbReference type="Proteomes" id="UP000694843"/>
    </source>
</evidence>